<dbReference type="GO" id="GO:0005886">
    <property type="term" value="C:plasma membrane"/>
    <property type="evidence" value="ECO:0007669"/>
    <property type="project" value="UniProtKB-SubCell"/>
</dbReference>
<keyword evidence="5 7" id="KW-1133">Transmembrane helix</keyword>
<evidence type="ECO:0000313" key="10">
    <source>
        <dbReference type="Proteomes" id="UP000076490"/>
    </source>
</evidence>
<feature type="transmembrane region" description="Helical" evidence="7">
    <location>
        <begin position="251"/>
        <end position="269"/>
    </location>
</feature>
<feature type="transmembrane region" description="Helical" evidence="7">
    <location>
        <begin position="157"/>
        <end position="176"/>
    </location>
</feature>
<feature type="transmembrane region" description="Helical" evidence="7">
    <location>
        <begin position="7"/>
        <end position="24"/>
    </location>
</feature>
<dbReference type="Pfam" id="PF00892">
    <property type="entry name" value="EamA"/>
    <property type="match status" value="2"/>
</dbReference>
<dbReference type="EMBL" id="LQNT01000009">
    <property type="protein sequence ID" value="KZE38515.1"/>
    <property type="molecule type" value="Genomic_DNA"/>
</dbReference>
<name>A0A165H1M2_9BACL</name>
<protein>
    <submittedName>
        <fullName evidence="9">Multidrug transporter</fullName>
    </submittedName>
</protein>
<reference evidence="9 10" key="1">
    <citation type="submission" date="2016-01" db="EMBL/GenBank/DDBJ databases">
        <title>Whole genome sequencing of Bhargavaea cecembensis T14.</title>
        <authorList>
            <person name="Hong K.W."/>
        </authorList>
    </citation>
    <scope>NUCLEOTIDE SEQUENCE [LARGE SCALE GENOMIC DNA]</scope>
    <source>
        <strain evidence="9 10">T14</strain>
    </source>
</reference>
<feature type="transmembrane region" description="Helical" evidence="7">
    <location>
        <begin position="36"/>
        <end position="54"/>
    </location>
</feature>
<keyword evidence="6 7" id="KW-0472">Membrane</keyword>
<dbReference type="SUPFAM" id="SSF103481">
    <property type="entry name" value="Multidrug resistance efflux transporter EmrE"/>
    <property type="match status" value="2"/>
</dbReference>
<gene>
    <name evidence="9" type="ORF">AV656_06310</name>
</gene>
<dbReference type="PANTHER" id="PTHR32322:SF18">
    <property type="entry name" value="S-ADENOSYLMETHIONINE_S-ADENOSYLHOMOCYSTEINE TRANSPORTER"/>
    <property type="match status" value="1"/>
</dbReference>
<accession>A0A165H1M2</accession>
<keyword evidence="4 7" id="KW-0812">Transmembrane</keyword>
<feature type="transmembrane region" description="Helical" evidence="7">
    <location>
        <begin position="275"/>
        <end position="292"/>
    </location>
</feature>
<evidence type="ECO:0000313" key="9">
    <source>
        <dbReference type="EMBL" id="KZE38515.1"/>
    </source>
</evidence>
<evidence type="ECO:0000256" key="7">
    <source>
        <dbReference type="SAM" id="Phobius"/>
    </source>
</evidence>
<dbReference type="RefSeq" id="WP_063180084.1">
    <property type="nucleotide sequence ID" value="NZ_LQNT01000009.1"/>
</dbReference>
<dbReference type="InterPro" id="IPR050638">
    <property type="entry name" value="AA-Vitamin_Transporters"/>
</dbReference>
<dbReference type="InterPro" id="IPR037185">
    <property type="entry name" value="EmrE-like"/>
</dbReference>
<evidence type="ECO:0000256" key="1">
    <source>
        <dbReference type="ARBA" id="ARBA00004651"/>
    </source>
</evidence>
<comment type="similarity">
    <text evidence="2">Belongs to the EamA transporter family.</text>
</comment>
<feature type="domain" description="EamA" evidence="8">
    <location>
        <begin position="5"/>
        <end position="143"/>
    </location>
</feature>
<evidence type="ECO:0000256" key="6">
    <source>
        <dbReference type="ARBA" id="ARBA00023136"/>
    </source>
</evidence>
<proteinExistence type="inferred from homology"/>
<feature type="transmembrane region" description="Helical" evidence="7">
    <location>
        <begin position="219"/>
        <end position="239"/>
    </location>
</feature>
<comment type="caution">
    <text evidence="9">The sequence shown here is derived from an EMBL/GenBank/DDBJ whole genome shotgun (WGS) entry which is preliminary data.</text>
</comment>
<dbReference type="InterPro" id="IPR000620">
    <property type="entry name" value="EamA_dom"/>
</dbReference>
<organism evidence="9 10">
    <name type="scientific">Bhargavaea cecembensis</name>
    <dbReference type="NCBI Taxonomy" id="394098"/>
    <lineage>
        <taxon>Bacteria</taxon>
        <taxon>Bacillati</taxon>
        <taxon>Bacillota</taxon>
        <taxon>Bacilli</taxon>
        <taxon>Bacillales</taxon>
        <taxon>Caryophanaceae</taxon>
        <taxon>Bhargavaea</taxon>
    </lineage>
</organism>
<keyword evidence="3" id="KW-1003">Cell membrane</keyword>
<feature type="transmembrane region" description="Helical" evidence="7">
    <location>
        <begin position="126"/>
        <end position="145"/>
    </location>
</feature>
<evidence type="ECO:0000256" key="3">
    <source>
        <dbReference type="ARBA" id="ARBA00022475"/>
    </source>
</evidence>
<evidence type="ECO:0000256" key="2">
    <source>
        <dbReference type="ARBA" id="ARBA00007362"/>
    </source>
</evidence>
<feature type="transmembrane region" description="Helical" evidence="7">
    <location>
        <begin position="188"/>
        <end position="207"/>
    </location>
</feature>
<evidence type="ECO:0000256" key="4">
    <source>
        <dbReference type="ARBA" id="ARBA00022692"/>
    </source>
</evidence>
<dbReference type="Proteomes" id="UP000076490">
    <property type="component" value="Unassembled WGS sequence"/>
</dbReference>
<feature type="domain" description="EamA" evidence="8">
    <location>
        <begin position="157"/>
        <end position="291"/>
    </location>
</feature>
<dbReference type="OrthoDB" id="9810818at2"/>
<evidence type="ECO:0000259" key="8">
    <source>
        <dbReference type="Pfam" id="PF00892"/>
    </source>
</evidence>
<evidence type="ECO:0000256" key="5">
    <source>
        <dbReference type="ARBA" id="ARBA00022989"/>
    </source>
</evidence>
<feature type="transmembrane region" description="Helical" evidence="7">
    <location>
        <begin position="74"/>
        <end position="93"/>
    </location>
</feature>
<dbReference type="PANTHER" id="PTHR32322">
    <property type="entry name" value="INNER MEMBRANE TRANSPORTER"/>
    <property type="match status" value="1"/>
</dbReference>
<comment type="subcellular location">
    <subcellularLocation>
        <location evidence="1">Cell membrane</location>
        <topology evidence="1">Multi-pass membrane protein</topology>
    </subcellularLocation>
</comment>
<feature type="transmembrane region" description="Helical" evidence="7">
    <location>
        <begin position="99"/>
        <end position="119"/>
    </location>
</feature>
<sequence length="308" mass="33831">MARLKGIVMIIFGAMLWGATGPMMEWLLEERPIEVAPFIVLRLLIAGAVLLLILRSQGKRVGLIWRQKAWARQLVLFGIVGMLGVQFTFLKTIEESNAVIATLLQFLAPIFVIGFVTFSQRRWPPVYQLLGIAVTLAGLVLLLTNGSLSSLEVSKSALSWGVTLGFTFAFYTLYPARLMHEYGVIQTVAWAMVIGGTVLFITQPLAVFRMIPMLFDPTALVMLLLIIVFATAGFILLLGSTQFISPVETSILSSFEPLTAMVVSIFWFGQLLGQWQFAGTAIMLIGVVWLSVAGSKASKIEAEPPKTM</sequence>
<dbReference type="AlphaFoldDB" id="A0A165H1M2"/>